<evidence type="ECO:0000259" key="3">
    <source>
        <dbReference type="Pfam" id="PF04235"/>
    </source>
</evidence>
<feature type="domain" description="DUF418" evidence="3">
    <location>
        <begin position="301"/>
        <end position="461"/>
    </location>
</feature>
<feature type="transmembrane region" description="Helical" evidence="2">
    <location>
        <begin position="396"/>
        <end position="416"/>
    </location>
</feature>
<name>A0A2G1QSM7_9HYPH</name>
<dbReference type="InterPro" id="IPR007349">
    <property type="entry name" value="DUF418"/>
</dbReference>
<dbReference type="PANTHER" id="PTHR30590">
    <property type="entry name" value="INNER MEMBRANE PROTEIN"/>
    <property type="match status" value="1"/>
</dbReference>
<dbReference type="EMBL" id="PDVP01000001">
    <property type="protein sequence ID" value="PHP68533.1"/>
    <property type="molecule type" value="Genomic_DNA"/>
</dbReference>
<protein>
    <recommendedName>
        <fullName evidence="3">DUF418 domain-containing protein</fullName>
    </recommendedName>
</protein>
<dbReference type="RefSeq" id="WP_099302688.1">
    <property type="nucleotide sequence ID" value="NZ_PDVP01000001.1"/>
</dbReference>
<feature type="transmembrane region" description="Helical" evidence="2">
    <location>
        <begin position="20"/>
        <end position="40"/>
    </location>
</feature>
<dbReference type="OrthoDB" id="9807744at2"/>
<reference evidence="4 5" key="1">
    <citation type="submission" date="2017-10" db="EMBL/GenBank/DDBJ databases">
        <title>Sedimentibacterium mangrovi gen. nov., sp. nov., a novel member of family Phyllobacteriacea isolated from mangrove sediment.</title>
        <authorList>
            <person name="Liao H."/>
            <person name="Tian Y."/>
        </authorList>
    </citation>
    <scope>NUCLEOTIDE SEQUENCE [LARGE SCALE GENOMIC DNA]</scope>
    <source>
        <strain evidence="4 5">X9-2-2</strain>
    </source>
</reference>
<dbReference type="PANTHER" id="PTHR30590:SF2">
    <property type="entry name" value="INNER MEMBRANE PROTEIN"/>
    <property type="match status" value="1"/>
</dbReference>
<feature type="transmembrane region" description="Helical" evidence="2">
    <location>
        <begin position="357"/>
        <end position="376"/>
    </location>
</feature>
<organism evidence="4 5">
    <name type="scientific">Zhengella mangrovi</name>
    <dbReference type="NCBI Taxonomy" id="1982044"/>
    <lineage>
        <taxon>Bacteria</taxon>
        <taxon>Pseudomonadati</taxon>
        <taxon>Pseudomonadota</taxon>
        <taxon>Alphaproteobacteria</taxon>
        <taxon>Hyphomicrobiales</taxon>
        <taxon>Notoacmeibacteraceae</taxon>
        <taxon>Zhengella</taxon>
    </lineage>
</organism>
<keyword evidence="5" id="KW-1185">Reference proteome</keyword>
<feature type="transmembrane region" description="Helical" evidence="2">
    <location>
        <begin position="109"/>
        <end position="126"/>
    </location>
</feature>
<evidence type="ECO:0000313" key="4">
    <source>
        <dbReference type="EMBL" id="PHP68533.1"/>
    </source>
</evidence>
<accession>A0A2G1QSM7</accession>
<evidence type="ECO:0000256" key="1">
    <source>
        <dbReference type="SAM" id="MobiDB-lite"/>
    </source>
</evidence>
<keyword evidence="2" id="KW-1133">Transmembrane helix</keyword>
<feature type="transmembrane region" description="Helical" evidence="2">
    <location>
        <begin position="60"/>
        <end position="88"/>
    </location>
</feature>
<proteinExistence type="predicted"/>
<dbReference type="AlphaFoldDB" id="A0A2G1QSM7"/>
<dbReference type="Pfam" id="PF04235">
    <property type="entry name" value="DUF418"/>
    <property type="match status" value="1"/>
</dbReference>
<gene>
    <name evidence="4" type="ORF">CSC94_00545</name>
</gene>
<keyword evidence="2" id="KW-0472">Membrane</keyword>
<dbReference type="Proteomes" id="UP000221168">
    <property type="component" value="Unassembled WGS sequence"/>
</dbReference>
<comment type="caution">
    <text evidence="4">The sequence shown here is derived from an EMBL/GenBank/DDBJ whole genome shotgun (WGS) entry which is preliminary data.</text>
</comment>
<feature type="compositionally biased region" description="Polar residues" evidence="1">
    <location>
        <begin position="201"/>
        <end position="215"/>
    </location>
</feature>
<dbReference type="InterPro" id="IPR052529">
    <property type="entry name" value="Bact_Transport_Assoc"/>
</dbReference>
<evidence type="ECO:0000256" key="2">
    <source>
        <dbReference type="SAM" id="Phobius"/>
    </source>
</evidence>
<feature type="region of interest" description="Disordered" evidence="1">
    <location>
        <begin position="186"/>
        <end position="239"/>
    </location>
</feature>
<sequence>MNTTPFASGRHALMDAGRGFAILGILWLNIFIFALPLDAMGVPGIWGETMWGPIDPNVEVWRIIGVAVDGVMRGMISMLFGATALILLTRAERAGGGLAALDPWYRRQMALIGFGVIHAYLLLWPYDILYLYGLFGLFLFPVRNWSPRRLTVVALVMMVMSAIQGGEEISPLMSQRLEVRDTLSQQQLQENRQGEPLRQQIDPSGTDPETTQGITRPQAPDAGQAAGSEETQAPGDEAAQAEDPIQAMMDSIESEIIDRQQGYISNLVSLAPTSFQEQTSEVIVHHILDVYTIMLLGMALLKSGFLTGGWSLAAYRRVAVVGLATGSAVGWFTATRFADGSTAAWLSDSLLPYIYDIRRMGFALGFFSVIALLLAAGRARWLTDRLEACGRLALTLYIGQTVTCIILFYGFGFGLFGRLEHIQVAGIALAMTLVQFFAAPLWVKAFGQGLLERLLRRLVHGPAEPAAGTAARRKA</sequence>
<evidence type="ECO:0000313" key="5">
    <source>
        <dbReference type="Proteomes" id="UP000221168"/>
    </source>
</evidence>
<feature type="transmembrane region" description="Helical" evidence="2">
    <location>
        <begin position="318"/>
        <end position="337"/>
    </location>
</feature>
<keyword evidence="2" id="KW-0812">Transmembrane</keyword>
<feature type="transmembrane region" description="Helical" evidence="2">
    <location>
        <begin position="422"/>
        <end position="443"/>
    </location>
</feature>